<dbReference type="InterPro" id="IPR006073">
    <property type="entry name" value="GTP-bd"/>
</dbReference>
<dbReference type="SUPFAM" id="SSF52540">
    <property type="entry name" value="P-loop containing nucleoside triphosphate hydrolases"/>
    <property type="match status" value="1"/>
</dbReference>
<organism evidence="3 4">
    <name type="scientific">Leucocoprinus leucothites</name>
    <dbReference type="NCBI Taxonomy" id="201217"/>
    <lineage>
        <taxon>Eukaryota</taxon>
        <taxon>Fungi</taxon>
        <taxon>Dikarya</taxon>
        <taxon>Basidiomycota</taxon>
        <taxon>Agaricomycotina</taxon>
        <taxon>Agaricomycetes</taxon>
        <taxon>Agaricomycetidae</taxon>
        <taxon>Agaricales</taxon>
        <taxon>Agaricineae</taxon>
        <taxon>Agaricaceae</taxon>
        <taxon>Leucocoprinus</taxon>
    </lineage>
</organism>
<dbReference type="Pfam" id="PF01926">
    <property type="entry name" value="MMR_HSR1"/>
    <property type="match status" value="1"/>
</dbReference>
<dbReference type="PROSITE" id="PS00675">
    <property type="entry name" value="SIGMA54_INTERACT_1"/>
    <property type="match status" value="1"/>
</dbReference>
<dbReference type="Gene3D" id="3.40.50.300">
    <property type="entry name" value="P-loop containing nucleotide triphosphate hydrolases"/>
    <property type="match status" value="1"/>
</dbReference>
<dbReference type="OrthoDB" id="8954335at2759"/>
<feature type="domain" description="G" evidence="2">
    <location>
        <begin position="207"/>
        <end position="268"/>
    </location>
</feature>
<feature type="region of interest" description="Disordered" evidence="1">
    <location>
        <begin position="176"/>
        <end position="196"/>
    </location>
</feature>
<protein>
    <recommendedName>
        <fullName evidence="2">G domain-containing protein</fullName>
    </recommendedName>
</protein>
<sequence>MTNLFKNIADYTWTPRRGGTSDGRPTEPRVSAQDERQSASRNSAVHNRGNVSRSSASHQQSSLRQEPQSRPPAANEAREVSTQASFVPTSRQPAGPQARVITPPPQTQDHGYHNQAPYPNQDHAPSYPTNRQQTGLNVPEGTNISVVGVSELPDPIKQARKSFIIEVPRLTLLHPDDSMPNRHYQRRPREPKGPLFRKIQADSPRSIVIFGETGTGKSSLINMLSDNEVAKVSNLAVGCTFESAPHPITVDGVPYTLWDTAGLNEGDSGSVPADIALNHLRDLVDKLHDGLSLLVYCIRGARYRDILKVNYDLFREIICQGEVPIVIVVTGLENEEWHACVTTTKGKRNMFEEEYEDSKTVLRELIQEKCPPDAWVINSDAWLQRITTRIQEYYDDYNGYSSMPTEAGGGQLPVPSLLRSFIGTVLPLISRQWLSF</sequence>
<feature type="region of interest" description="Disordered" evidence="1">
    <location>
        <begin position="1"/>
        <end position="136"/>
    </location>
</feature>
<dbReference type="InterPro" id="IPR027417">
    <property type="entry name" value="P-loop_NTPase"/>
</dbReference>
<evidence type="ECO:0000259" key="2">
    <source>
        <dbReference type="Pfam" id="PF01926"/>
    </source>
</evidence>
<feature type="compositionally biased region" description="Basic and acidic residues" evidence="1">
    <location>
        <begin position="24"/>
        <end position="38"/>
    </location>
</feature>
<dbReference type="Proteomes" id="UP000559027">
    <property type="component" value="Unassembled WGS sequence"/>
</dbReference>
<dbReference type="PANTHER" id="PTHR42714">
    <property type="entry name" value="TRNA MODIFICATION GTPASE GTPBP3"/>
    <property type="match status" value="1"/>
</dbReference>
<comment type="caution">
    <text evidence="3">The sequence shown here is derived from an EMBL/GenBank/DDBJ whole genome shotgun (WGS) entry which is preliminary data.</text>
</comment>
<dbReference type="GO" id="GO:0005525">
    <property type="term" value="F:GTP binding"/>
    <property type="evidence" value="ECO:0007669"/>
    <property type="project" value="InterPro"/>
</dbReference>
<reference evidence="3 4" key="1">
    <citation type="journal article" date="2020" name="ISME J.">
        <title>Uncovering the hidden diversity of litter-decomposition mechanisms in mushroom-forming fungi.</title>
        <authorList>
            <person name="Floudas D."/>
            <person name="Bentzer J."/>
            <person name="Ahren D."/>
            <person name="Johansson T."/>
            <person name="Persson P."/>
            <person name="Tunlid A."/>
        </authorList>
    </citation>
    <scope>NUCLEOTIDE SEQUENCE [LARGE SCALE GENOMIC DNA]</scope>
    <source>
        <strain evidence="3 4">CBS 146.42</strain>
    </source>
</reference>
<feature type="compositionally biased region" description="Polar residues" evidence="1">
    <location>
        <begin position="127"/>
        <end position="136"/>
    </location>
</feature>
<dbReference type="CDD" id="cd00882">
    <property type="entry name" value="Ras_like_GTPase"/>
    <property type="match status" value="1"/>
</dbReference>
<name>A0A8H5CY43_9AGAR</name>
<dbReference type="InterPro" id="IPR025662">
    <property type="entry name" value="Sigma_54_int_dom_ATP-bd_1"/>
</dbReference>
<dbReference type="EMBL" id="JAACJO010000015">
    <property type="protein sequence ID" value="KAF5350025.1"/>
    <property type="molecule type" value="Genomic_DNA"/>
</dbReference>
<dbReference type="AlphaFoldDB" id="A0A8H5CY43"/>
<feature type="compositionally biased region" description="Polar residues" evidence="1">
    <location>
        <begin position="39"/>
        <end position="51"/>
    </location>
</feature>
<keyword evidence="4" id="KW-1185">Reference proteome</keyword>
<dbReference type="GO" id="GO:0002098">
    <property type="term" value="P:tRNA wobble uridine modification"/>
    <property type="evidence" value="ECO:0007669"/>
    <property type="project" value="TreeGrafter"/>
</dbReference>
<feature type="compositionally biased region" description="Polar residues" evidence="1">
    <location>
        <begin position="80"/>
        <end position="92"/>
    </location>
</feature>
<proteinExistence type="predicted"/>
<evidence type="ECO:0000256" key="1">
    <source>
        <dbReference type="SAM" id="MobiDB-lite"/>
    </source>
</evidence>
<evidence type="ECO:0000313" key="4">
    <source>
        <dbReference type="Proteomes" id="UP000559027"/>
    </source>
</evidence>
<evidence type="ECO:0000313" key="3">
    <source>
        <dbReference type="EMBL" id="KAF5350025.1"/>
    </source>
</evidence>
<dbReference type="GO" id="GO:0005829">
    <property type="term" value="C:cytosol"/>
    <property type="evidence" value="ECO:0007669"/>
    <property type="project" value="TreeGrafter"/>
</dbReference>
<accession>A0A8H5CY43</accession>
<feature type="compositionally biased region" description="Low complexity" evidence="1">
    <location>
        <begin position="52"/>
        <end position="65"/>
    </location>
</feature>
<dbReference type="GO" id="GO:0030488">
    <property type="term" value="P:tRNA methylation"/>
    <property type="evidence" value="ECO:0007669"/>
    <property type="project" value="TreeGrafter"/>
</dbReference>
<gene>
    <name evidence="3" type="ORF">D9756_009152</name>
</gene>
<dbReference type="PANTHER" id="PTHR42714:SF2">
    <property type="entry name" value="TRNA MODIFICATION GTPASE GTPBP3, MITOCHONDRIAL"/>
    <property type="match status" value="1"/>
</dbReference>